<name>A0A7W7R9V9_KITKI</name>
<keyword evidence="1" id="KW-1133">Transmembrane helix</keyword>
<keyword evidence="1" id="KW-0472">Membrane</keyword>
<comment type="caution">
    <text evidence="2">The sequence shown here is derived from an EMBL/GenBank/DDBJ whole genome shotgun (WGS) entry which is preliminary data.</text>
</comment>
<accession>A0A7W7R9V9</accession>
<evidence type="ECO:0000313" key="3">
    <source>
        <dbReference type="Proteomes" id="UP000540506"/>
    </source>
</evidence>
<dbReference type="EMBL" id="JACHJV010000002">
    <property type="protein sequence ID" value="MBB4928120.1"/>
    <property type="molecule type" value="Genomic_DNA"/>
</dbReference>
<keyword evidence="3" id="KW-1185">Reference proteome</keyword>
<feature type="transmembrane region" description="Helical" evidence="1">
    <location>
        <begin position="43"/>
        <end position="62"/>
    </location>
</feature>
<dbReference type="Proteomes" id="UP000540506">
    <property type="component" value="Unassembled WGS sequence"/>
</dbReference>
<protein>
    <submittedName>
        <fullName evidence="2">Uncharacterized protein</fullName>
    </submittedName>
</protein>
<keyword evidence="1" id="KW-0812">Transmembrane</keyword>
<feature type="transmembrane region" description="Helical" evidence="1">
    <location>
        <begin position="12"/>
        <end position="31"/>
    </location>
</feature>
<dbReference type="AlphaFoldDB" id="A0A7W7R9V9"/>
<proteinExistence type="predicted"/>
<evidence type="ECO:0000313" key="2">
    <source>
        <dbReference type="EMBL" id="MBB4928120.1"/>
    </source>
</evidence>
<evidence type="ECO:0000256" key="1">
    <source>
        <dbReference type="SAM" id="Phobius"/>
    </source>
</evidence>
<organism evidence="2 3">
    <name type="scientific">Kitasatospora kifunensis</name>
    <name type="common">Streptomyces kifunensis</name>
    <dbReference type="NCBI Taxonomy" id="58351"/>
    <lineage>
        <taxon>Bacteria</taxon>
        <taxon>Bacillati</taxon>
        <taxon>Actinomycetota</taxon>
        <taxon>Actinomycetes</taxon>
        <taxon>Kitasatosporales</taxon>
        <taxon>Streptomycetaceae</taxon>
        <taxon>Kitasatospora</taxon>
    </lineage>
</organism>
<gene>
    <name evidence="2" type="ORF">FHR34_007215</name>
</gene>
<reference evidence="2 3" key="1">
    <citation type="submission" date="2020-08" db="EMBL/GenBank/DDBJ databases">
        <title>Sequencing the genomes of 1000 actinobacteria strains.</title>
        <authorList>
            <person name="Klenk H.-P."/>
        </authorList>
    </citation>
    <scope>NUCLEOTIDE SEQUENCE [LARGE SCALE GENOMIC DNA]</scope>
    <source>
        <strain evidence="2 3">DSM 41654</strain>
    </source>
</reference>
<sequence>MKVSAISWRVAAGVAVAFAVAAVCLVIAGVVDLSSGIETGGGFLITVAMGATSLAIVFQWNATQRRKLTDLPAARPGWTLHVGPNYIMTTGPTGRREFTWDGIKKVTIRNLQSMGPHQFTALVLGRVS</sequence>